<reference evidence="1 2" key="1">
    <citation type="submission" date="2016-11" db="EMBL/GenBank/DDBJ databases">
        <authorList>
            <person name="Jaros S."/>
            <person name="Januszkiewicz K."/>
            <person name="Wedrychowicz H."/>
        </authorList>
    </citation>
    <scope>NUCLEOTIDE SEQUENCE [LARGE SCALE GENOMIC DNA]</scope>
    <source>
        <strain evidence="1 2">DSM 15930</strain>
    </source>
</reference>
<evidence type="ECO:0000313" key="2">
    <source>
        <dbReference type="Proteomes" id="UP000184038"/>
    </source>
</evidence>
<dbReference type="RefSeq" id="WP_170865531.1">
    <property type="nucleotide sequence ID" value="NZ_FRCP01000020.1"/>
</dbReference>
<accession>A0A1M7MAY8</accession>
<dbReference type="STRING" id="1120996.SAMN02746066_03719"/>
<protein>
    <submittedName>
        <fullName evidence="1">Uncharacterized protein</fullName>
    </submittedName>
</protein>
<keyword evidence="2" id="KW-1185">Reference proteome</keyword>
<evidence type="ECO:0000313" key="1">
    <source>
        <dbReference type="EMBL" id="SHM87990.1"/>
    </source>
</evidence>
<organism evidence="1 2">
    <name type="scientific">Anaerosporobacter mobilis DSM 15930</name>
    <dbReference type="NCBI Taxonomy" id="1120996"/>
    <lineage>
        <taxon>Bacteria</taxon>
        <taxon>Bacillati</taxon>
        <taxon>Bacillota</taxon>
        <taxon>Clostridia</taxon>
        <taxon>Lachnospirales</taxon>
        <taxon>Lachnospiraceae</taxon>
        <taxon>Anaerosporobacter</taxon>
    </lineage>
</organism>
<dbReference type="AlphaFoldDB" id="A0A1M7MAY8"/>
<dbReference type="EMBL" id="FRCP01000020">
    <property type="protein sequence ID" value="SHM87990.1"/>
    <property type="molecule type" value="Genomic_DNA"/>
</dbReference>
<dbReference type="Proteomes" id="UP000184038">
    <property type="component" value="Unassembled WGS sequence"/>
</dbReference>
<name>A0A1M7MAY8_9FIRM</name>
<proteinExistence type="predicted"/>
<gene>
    <name evidence="1" type="ORF">SAMN02746066_03719</name>
</gene>
<sequence>MGRDRALPLRSDWESSIRQGGAYRITSNSLTINGKAWNLPTNWDSRKDAYDKVIKAFK</sequence>